<dbReference type="Proteomes" id="UP001152759">
    <property type="component" value="Chromosome 4"/>
</dbReference>
<feature type="compositionally biased region" description="Polar residues" evidence="1">
    <location>
        <begin position="482"/>
        <end position="499"/>
    </location>
</feature>
<feature type="transmembrane region" description="Helical" evidence="2">
    <location>
        <begin position="35"/>
        <end position="61"/>
    </location>
</feature>
<feature type="compositionally biased region" description="Polar residues" evidence="1">
    <location>
        <begin position="818"/>
        <end position="827"/>
    </location>
</feature>
<feature type="compositionally biased region" description="Basic residues" evidence="1">
    <location>
        <begin position="901"/>
        <end position="918"/>
    </location>
</feature>
<accession>A0A9P0AEX9</accession>
<feature type="compositionally biased region" description="Polar residues" evidence="1">
    <location>
        <begin position="1153"/>
        <end position="1173"/>
    </location>
</feature>
<feature type="compositionally biased region" description="Basic and acidic residues" evidence="1">
    <location>
        <begin position="760"/>
        <end position="773"/>
    </location>
</feature>
<feature type="region of interest" description="Disordered" evidence="1">
    <location>
        <begin position="1112"/>
        <end position="1220"/>
    </location>
</feature>
<feature type="region of interest" description="Disordered" evidence="1">
    <location>
        <begin position="748"/>
        <end position="785"/>
    </location>
</feature>
<keyword evidence="2" id="KW-1133">Transmembrane helix</keyword>
<feature type="compositionally biased region" description="Polar residues" evidence="1">
    <location>
        <begin position="549"/>
        <end position="570"/>
    </location>
</feature>
<feature type="transmembrane region" description="Helical" evidence="2">
    <location>
        <begin position="1073"/>
        <end position="1097"/>
    </location>
</feature>
<reference evidence="3" key="1">
    <citation type="submission" date="2021-12" db="EMBL/GenBank/DDBJ databases">
        <authorList>
            <person name="King R."/>
        </authorList>
    </citation>
    <scope>NUCLEOTIDE SEQUENCE</scope>
</reference>
<feature type="compositionally biased region" description="Basic and acidic residues" evidence="1">
    <location>
        <begin position="919"/>
        <end position="929"/>
    </location>
</feature>
<feature type="transmembrane region" description="Helical" evidence="2">
    <location>
        <begin position="81"/>
        <end position="102"/>
    </location>
</feature>
<name>A0A9P0AEX9_BEMTA</name>
<keyword evidence="4" id="KW-1185">Reference proteome</keyword>
<feature type="region of interest" description="Disordered" evidence="1">
    <location>
        <begin position="311"/>
        <end position="373"/>
    </location>
</feature>
<evidence type="ECO:0000256" key="2">
    <source>
        <dbReference type="SAM" id="Phobius"/>
    </source>
</evidence>
<gene>
    <name evidence="3" type="ORF">BEMITA_LOCUS7982</name>
</gene>
<sequence length="1220" mass="135028">MHKFTRKFLPWLLLRIVFVLFCFAETAAKMKLNYFCYCLSLQVGVNMLAAIHFTIAFIVLLSLSFTPRPSNTRDDNPLAYLLVYVYLTIAIIAYSIAVVASFLEYKVMYRTSYFLIFISFLYWLVLCALAFFGDQHLRSLVCIDYRCGQSMWLISFQRATYVSGDCRAFIPQRVALGRVKRYDYFPGDPESVTELMDPSSVDFNKLFNLKLTELEPISGGSRDPELPAPVKPKRRGSKHATPGLNHTSLREEPSLFPKRNESNTYDKPSKFEDASISLNPDHTKKAPPHPFKPISNIIIATDSFNLTSRDHLNSTSSSKLPSHQFSESDFDKPSSRSATHISHTQKIDNPRIKTSDSKQNLSNEKNNFDDKNLTSMIDTEKTIPFIQNSIVKNESVQVSFSTEALKLCGDENCSSSKMEDSTESVVLNTNIQNAQQPTEFSQIENSTESSPSQKNEEITSAEIIGDAAIQQDSDDFSRNQKLDGNSPVQNPSDLSSAQNIGVFPSPPKLNTEDLPSNENEDFTLASDDILPSQSTDDSTSIPTFPDVTFSESTEDYATSPNPPGSASVQGGSKYFPVYRDPEVSSSTDNVDDFTLSVANLNLSSQNFDDFTDVVDDFTLSTTATQVVNVLSISQLADNISTIEDSSLDGNGESLSSSANPEYVLLSQNVEDSRSRQETDGLLSKESSFSHALGIDDPASVNESHFKIPLDASSEPEVAGDPLSFYYNQKDAPPQTIDPRTVTLFVKRAADNRTGQGPKGDPLRSDNEDRERALLEPGGARVTEFGRDREERLEAITIENEVKIPRHQNLQKTRRFPSNAASKSSANQREPDYGGSGDSGYTRNFPMHPRRKFFQNRGRARYLNGDYAAAEPEFDSHQEKPGLHFDENDHMKKEGENANNATRRRNGKAKKRLHQRQKKPTTELPDHVDNPESDGVIDEDADYYNDGNGSPLKGDEGKGASQPLIAKPPPMRTIPTSAETVAQVDDAGIPLQNSNPYGYFPPSLKEKSANALPRGFLPSEAIPPPGSRSGMDAAVDALRNRVPGAGKGSRDGRIITTSEGYGQGFCIFYSDPTLFYRVASLVLFFTNIALTLYTLTVIMSHISEITKRQLIRDVCPPKPPCPAVKKRPGTPGPPRGYTPSPIRSVDDQKLSKSGGWTPSRNSDSRSPTRSQPSPARQAAGFSPAQSPPRPAPVQIGRKVSFNVMNDDEYSSSSEEPYESRR</sequence>
<feature type="region of interest" description="Disordered" evidence="1">
    <location>
        <begin position="871"/>
        <end position="969"/>
    </location>
</feature>
<feature type="compositionally biased region" description="Basic and acidic residues" evidence="1">
    <location>
        <begin position="873"/>
        <end position="895"/>
    </location>
</feature>
<feature type="region of interest" description="Disordered" evidence="1">
    <location>
        <begin position="218"/>
        <end position="293"/>
    </location>
</feature>
<feature type="region of interest" description="Disordered" evidence="1">
    <location>
        <begin position="476"/>
        <end position="573"/>
    </location>
</feature>
<evidence type="ECO:0000256" key="1">
    <source>
        <dbReference type="SAM" id="MobiDB-lite"/>
    </source>
</evidence>
<evidence type="ECO:0000313" key="4">
    <source>
        <dbReference type="Proteomes" id="UP001152759"/>
    </source>
</evidence>
<feature type="compositionally biased region" description="Acidic residues" evidence="1">
    <location>
        <begin position="930"/>
        <end position="942"/>
    </location>
</feature>
<keyword evidence="2" id="KW-0472">Membrane</keyword>
<keyword evidence="2" id="KW-0812">Transmembrane</keyword>
<dbReference type="EMBL" id="OU963865">
    <property type="protein sequence ID" value="CAH0389117.1"/>
    <property type="molecule type" value="Genomic_DNA"/>
</dbReference>
<dbReference type="AlphaFoldDB" id="A0A9P0AEX9"/>
<protein>
    <submittedName>
        <fullName evidence="3">Uncharacterized protein</fullName>
    </submittedName>
</protein>
<feature type="compositionally biased region" description="Polar residues" evidence="1">
    <location>
        <begin position="531"/>
        <end position="542"/>
    </location>
</feature>
<feature type="transmembrane region" description="Helical" evidence="2">
    <location>
        <begin position="114"/>
        <end position="133"/>
    </location>
</feature>
<feature type="compositionally biased region" description="Basic and acidic residues" evidence="1">
    <location>
        <begin position="248"/>
        <end position="261"/>
    </location>
</feature>
<feature type="compositionally biased region" description="Polar residues" evidence="1">
    <location>
        <begin position="311"/>
        <end position="327"/>
    </location>
</feature>
<feature type="compositionally biased region" description="Polar residues" evidence="1">
    <location>
        <begin position="335"/>
        <end position="344"/>
    </location>
</feature>
<feature type="transmembrane region" description="Helical" evidence="2">
    <location>
        <begin position="12"/>
        <end position="28"/>
    </location>
</feature>
<feature type="region of interest" description="Disordered" evidence="1">
    <location>
        <begin position="803"/>
        <end position="848"/>
    </location>
</feature>
<evidence type="ECO:0000313" key="3">
    <source>
        <dbReference type="EMBL" id="CAH0389117.1"/>
    </source>
</evidence>
<organism evidence="3 4">
    <name type="scientific">Bemisia tabaci</name>
    <name type="common">Sweetpotato whitefly</name>
    <name type="synonym">Aleurodes tabaci</name>
    <dbReference type="NCBI Taxonomy" id="7038"/>
    <lineage>
        <taxon>Eukaryota</taxon>
        <taxon>Metazoa</taxon>
        <taxon>Ecdysozoa</taxon>
        <taxon>Arthropoda</taxon>
        <taxon>Hexapoda</taxon>
        <taxon>Insecta</taxon>
        <taxon>Pterygota</taxon>
        <taxon>Neoptera</taxon>
        <taxon>Paraneoptera</taxon>
        <taxon>Hemiptera</taxon>
        <taxon>Sternorrhyncha</taxon>
        <taxon>Aleyrodoidea</taxon>
        <taxon>Aleyrodidae</taxon>
        <taxon>Aleyrodinae</taxon>
        <taxon>Bemisia</taxon>
    </lineage>
</organism>
<proteinExistence type="predicted"/>
<feature type="region of interest" description="Disordered" evidence="1">
    <location>
        <begin position="433"/>
        <end position="457"/>
    </location>
</feature>
<feature type="compositionally biased region" description="Basic and acidic residues" evidence="1">
    <location>
        <begin position="345"/>
        <end position="356"/>
    </location>
</feature>
<feature type="compositionally biased region" description="Polar residues" evidence="1">
    <location>
        <begin position="433"/>
        <end position="453"/>
    </location>
</feature>